<keyword evidence="1" id="KW-0812">Transmembrane</keyword>
<evidence type="ECO:0000313" key="4">
    <source>
        <dbReference type="Proteomes" id="UP000198641"/>
    </source>
</evidence>
<dbReference type="STRING" id="284577.SAMN05216571_107119"/>
<evidence type="ECO:0000259" key="2">
    <source>
        <dbReference type="Pfam" id="PF05232"/>
    </source>
</evidence>
<evidence type="ECO:0000313" key="3">
    <source>
        <dbReference type="EMBL" id="SDG25886.1"/>
    </source>
</evidence>
<proteinExistence type="predicted"/>
<sequence>MRSVKERLLHSALFEAGGLMVVTPLASAFSGHGMGQLGALGVAMATMAMLWNLIWNRIFDHWVPSRKRTFQQRLVQALGLEFGLVVLTLPGVAWWLEIGFFEALWLDIGYVFFFLAYGLIFNTLFDRAVRHHLARGGSS</sequence>
<dbReference type="InterPro" id="IPR058208">
    <property type="entry name" value="PACE"/>
</dbReference>
<keyword evidence="1" id="KW-0472">Membrane</keyword>
<reference evidence="3 4" key="1">
    <citation type="submission" date="2016-10" db="EMBL/GenBank/DDBJ databases">
        <authorList>
            <person name="de Groot N.N."/>
        </authorList>
    </citation>
    <scope>NUCLEOTIDE SEQUENCE [LARGE SCALE GENOMIC DNA]</scope>
    <source>
        <strain evidence="3 4">BH539</strain>
    </source>
</reference>
<feature type="domain" description="Chlorhexidine efflux transporter" evidence="2">
    <location>
        <begin position="2"/>
        <end position="64"/>
    </location>
</feature>
<dbReference type="EMBL" id="FNCI01000007">
    <property type="protein sequence ID" value="SDG25886.1"/>
    <property type="molecule type" value="Genomic_DNA"/>
</dbReference>
<feature type="domain" description="Chlorhexidine efflux transporter" evidence="2">
    <location>
        <begin position="68"/>
        <end position="130"/>
    </location>
</feature>
<organism evidence="3 4">
    <name type="scientific">Onishia taeanensis</name>
    <dbReference type="NCBI Taxonomy" id="284577"/>
    <lineage>
        <taxon>Bacteria</taxon>
        <taxon>Pseudomonadati</taxon>
        <taxon>Pseudomonadota</taxon>
        <taxon>Gammaproteobacteria</taxon>
        <taxon>Oceanospirillales</taxon>
        <taxon>Halomonadaceae</taxon>
        <taxon>Onishia</taxon>
    </lineage>
</organism>
<feature type="transmembrane region" description="Helical" evidence="1">
    <location>
        <begin position="74"/>
        <end position="96"/>
    </location>
</feature>
<gene>
    <name evidence="3" type="ORF">SAMN05216571_107119</name>
</gene>
<dbReference type="NCBIfam" id="NF033664">
    <property type="entry name" value="PACE_transport"/>
    <property type="match status" value="1"/>
</dbReference>
<feature type="transmembrane region" description="Helical" evidence="1">
    <location>
        <begin position="108"/>
        <end position="125"/>
    </location>
</feature>
<name>A0A1G7SS07_9GAMM</name>
<feature type="transmembrane region" description="Helical" evidence="1">
    <location>
        <begin position="12"/>
        <end position="31"/>
    </location>
</feature>
<dbReference type="InterPro" id="IPR007896">
    <property type="entry name" value="BTP_bacteria"/>
</dbReference>
<dbReference type="Pfam" id="PF05232">
    <property type="entry name" value="BTP"/>
    <property type="match status" value="2"/>
</dbReference>
<keyword evidence="1" id="KW-1133">Transmembrane helix</keyword>
<evidence type="ECO:0000256" key="1">
    <source>
        <dbReference type="SAM" id="Phobius"/>
    </source>
</evidence>
<dbReference type="Proteomes" id="UP000198641">
    <property type="component" value="Unassembled WGS sequence"/>
</dbReference>
<dbReference type="OrthoDB" id="1631120at2"/>
<dbReference type="AlphaFoldDB" id="A0A1G7SS07"/>
<dbReference type="RefSeq" id="WP_092525941.1">
    <property type="nucleotide sequence ID" value="NZ_FNCI01000007.1"/>
</dbReference>
<protein>
    <submittedName>
        <fullName evidence="3">Uncharacterized membrane protein</fullName>
    </submittedName>
</protein>
<feature type="transmembrane region" description="Helical" evidence="1">
    <location>
        <begin position="37"/>
        <end position="54"/>
    </location>
</feature>
<keyword evidence="4" id="KW-1185">Reference proteome</keyword>
<accession>A0A1G7SS07</accession>